<evidence type="ECO:0000313" key="4">
    <source>
        <dbReference type="Proteomes" id="UP001500902"/>
    </source>
</evidence>
<gene>
    <name evidence="3" type="ORF">GCM10022224_059740</name>
</gene>
<accession>A0ABP7CC24</accession>
<dbReference type="InterPro" id="IPR006935">
    <property type="entry name" value="Helicase/UvrB_N"/>
</dbReference>
<proteinExistence type="predicted"/>
<sequence>MSTFAASHLSPSYPDRAAWGTAPKLRAWQQEAFDLYFRREPRDFLTVATPGAGKTTYALRIASELLANGVIRAITVVTPTEHLKRQWADAAGRVGIAIDPEFKNSQGATSRDYVGVAVTYAQVAMHPALHRARTEARKTMIIFDEIHHAGDAKSWGDGVREAFEPATRRLQLTGTPFRSDDNPIPFVGYEEDAEGLKRSVADYSYGYGPALDDGVVRPVIFLAYSGEMKWRTRAGDEIAATLGTPLTKDQLSQAWRAALDPKGDWIRQVMQAADRRLTEVRRGVPDGGGLVIATDHETARAYARHLRNITGEGATVVLSDDPGASKKIKQFAASQDRWLVAVRMVSEGVDIPRLCVGVYATSTSTPLFFAQAVGRFVRARKRGETASVFLPSVPTLMGLANEMEVERDHVLNKRPPEDGLDDSLLEQANRQKDQPDVLGDELPFETMETSATFDRVLFDGGEFGTGAEIGSAEEEDFIGLPGLLEPDQVATLLRKRQSDQQAKRRQGAAEEPRQSPAPHEQIAELRRELNGLVGAWNHRTGQPHGVIHAELRRACGGPPIAQATAEQIQERIDLIRRWASQRR</sequence>
<dbReference type="InterPro" id="IPR027417">
    <property type="entry name" value="P-loop_NTPase"/>
</dbReference>
<feature type="region of interest" description="Disordered" evidence="1">
    <location>
        <begin position="495"/>
        <end position="519"/>
    </location>
</feature>
<feature type="compositionally biased region" description="Basic and acidic residues" evidence="1">
    <location>
        <begin position="496"/>
        <end position="513"/>
    </location>
</feature>
<protein>
    <submittedName>
        <fullName evidence="3">DEAD/DEAH box helicase</fullName>
    </submittedName>
</protein>
<evidence type="ECO:0000313" key="3">
    <source>
        <dbReference type="EMBL" id="GAA3686854.1"/>
    </source>
</evidence>
<dbReference type="Proteomes" id="UP001500902">
    <property type="component" value="Unassembled WGS sequence"/>
</dbReference>
<feature type="domain" description="Helicase ATP-binding" evidence="2">
    <location>
        <begin position="35"/>
        <end position="194"/>
    </location>
</feature>
<dbReference type="Pfam" id="PF04851">
    <property type="entry name" value="ResIII"/>
    <property type="match status" value="1"/>
</dbReference>
<organism evidence="3 4">
    <name type="scientific">Nonomuraea antimicrobica</name>
    <dbReference type="NCBI Taxonomy" id="561173"/>
    <lineage>
        <taxon>Bacteria</taxon>
        <taxon>Bacillati</taxon>
        <taxon>Actinomycetota</taxon>
        <taxon>Actinomycetes</taxon>
        <taxon>Streptosporangiales</taxon>
        <taxon>Streptosporangiaceae</taxon>
        <taxon>Nonomuraea</taxon>
    </lineage>
</organism>
<dbReference type="GO" id="GO:0004386">
    <property type="term" value="F:helicase activity"/>
    <property type="evidence" value="ECO:0007669"/>
    <property type="project" value="UniProtKB-KW"/>
</dbReference>
<dbReference type="SUPFAM" id="SSF52540">
    <property type="entry name" value="P-loop containing nucleoside triphosphate hydrolases"/>
    <property type="match status" value="2"/>
</dbReference>
<dbReference type="EMBL" id="BAAAZP010000103">
    <property type="protein sequence ID" value="GAA3686854.1"/>
    <property type="molecule type" value="Genomic_DNA"/>
</dbReference>
<keyword evidence="3" id="KW-0378">Hydrolase</keyword>
<dbReference type="PANTHER" id="PTHR47396:SF2">
    <property type="entry name" value="HELICASE ATP-BINDING DOMAIN-CONTAINING PROTEIN"/>
    <property type="match status" value="1"/>
</dbReference>
<reference evidence="4" key="1">
    <citation type="journal article" date="2019" name="Int. J. Syst. Evol. Microbiol.">
        <title>The Global Catalogue of Microorganisms (GCM) 10K type strain sequencing project: providing services to taxonomists for standard genome sequencing and annotation.</title>
        <authorList>
            <consortium name="The Broad Institute Genomics Platform"/>
            <consortium name="The Broad Institute Genome Sequencing Center for Infectious Disease"/>
            <person name="Wu L."/>
            <person name="Ma J."/>
        </authorList>
    </citation>
    <scope>NUCLEOTIDE SEQUENCE [LARGE SCALE GENOMIC DNA]</scope>
    <source>
        <strain evidence="4">JCM 16904</strain>
    </source>
</reference>
<dbReference type="InterPro" id="IPR050742">
    <property type="entry name" value="Helicase_Restrict-Modif_Enz"/>
</dbReference>
<evidence type="ECO:0000256" key="1">
    <source>
        <dbReference type="SAM" id="MobiDB-lite"/>
    </source>
</evidence>
<dbReference type="PROSITE" id="PS51192">
    <property type="entry name" value="HELICASE_ATP_BIND_1"/>
    <property type="match status" value="1"/>
</dbReference>
<name>A0ABP7CC24_9ACTN</name>
<keyword evidence="3" id="KW-0067">ATP-binding</keyword>
<dbReference type="PANTHER" id="PTHR47396">
    <property type="entry name" value="TYPE I RESTRICTION ENZYME ECOKI R PROTEIN"/>
    <property type="match status" value="1"/>
</dbReference>
<dbReference type="Gene3D" id="3.40.50.300">
    <property type="entry name" value="P-loop containing nucleotide triphosphate hydrolases"/>
    <property type="match status" value="2"/>
</dbReference>
<dbReference type="InterPro" id="IPR014001">
    <property type="entry name" value="Helicase_ATP-bd"/>
</dbReference>
<keyword evidence="3" id="KW-0347">Helicase</keyword>
<dbReference type="SMART" id="SM00487">
    <property type="entry name" value="DEXDc"/>
    <property type="match status" value="1"/>
</dbReference>
<keyword evidence="3" id="KW-0547">Nucleotide-binding</keyword>
<evidence type="ECO:0000259" key="2">
    <source>
        <dbReference type="PROSITE" id="PS51192"/>
    </source>
</evidence>
<keyword evidence="4" id="KW-1185">Reference proteome</keyword>
<comment type="caution">
    <text evidence="3">The sequence shown here is derived from an EMBL/GenBank/DDBJ whole genome shotgun (WGS) entry which is preliminary data.</text>
</comment>
<dbReference type="RefSeq" id="WP_344885543.1">
    <property type="nucleotide sequence ID" value="NZ_BAAAZP010000103.1"/>
</dbReference>